<evidence type="ECO:0000256" key="6">
    <source>
        <dbReference type="ARBA" id="ARBA00023180"/>
    </source>
</evidence>
<keyword evidence="3 8" id="KW-0732">Signal</keyword>
<evidence type="ECO:0000256" key="4">
    <source>
        <dbReference type="ARBA" id="ARBA00022801"/>
    </source>
</evidence>
<dbReference type="PRINTS" id="PR00414">
    <property type="entry name" value="PPTHIESTRASE"/>
</dbReference>
<proteinExistence type="predicted"/>
<dbReference type="Pfam" id="PF02089">
    <property type="entry name" value="Palm_thioest"/>
    <property type="match status" value="3"/>
</dbReference>
<dbReference type="EC" id="3.1.2.22" evidence="1"/>
<dbReference type="PANTHER" id="PTHR11247:SF8">
    <property type="entry name" value="PALMITOYL-PROTEIN THIOESTERASE 1"/>
    <property type="match status" value="1"/>
</dbReference>
<evidence type="ECO:0000256" key="5">
    <source>
        <dbReference type="ARBA" id="ARBA00023157"/>
    </source>
</evidence>
<evidence type="ECO:0000256" key="3">
    <source>
        <dbReference type="ARBA" id="ARBA00022729"/>
    </source>
</evidence>
<accession>A0A2H9TFS6</accession>
<reference evidence="9 10" key="1">
    <citation type="submission" date="2016-10" db="EMBL/GenBank/DDBJ databases">
        <title>The genome of Paramicrosporidium saccamoebae is the missing link in understanding Cryptomycota and Microsporidia evolution.</title>
        <authorList>
            <person name="Quandt C.A."/>
            <person name="Beaudet D."/>
            <person name="Corsaro D."/>
            <person name="Michel R."/>
            <person name="Corradi N."/>
            <person name="James T."/>
        </authorList>
    </citation>
    <scope>NUCLEOTIDE SEQUENCE [LARGE SCALE GENOMIC DNA]</scope>
    <source>
        <strain evidence="9 10">KSL3</strain>
    </source>
</reference>
<dbReference type="AlphaFoldDB" id="A0A2H9TFS6"/>
<dbReference type="PANTHER" id="PTHR11247">
    <property type="entry name" value="PALMITOYL-PROTEIN THIOESTERASE/DOLICHYLDIPHOSPHATASE 1"/>
    <property type="match status" value="1"/>
</dbReference>
<dbReference type="Gene3D" id="3.40.50.1820">
    <property type="entry name" value="alpha/beta hydrolase"/>
    <property type="match status" value="3"/>
</dbReference>
<dbReference type="InterPro" id="IPR029058">
    <property type="entry name" value="AB_hydrolase_fold"/>
</dbReference>
<dbReference type="OrthoDB" id="10263094at2759"/>
<dbReference type="GO" id="GO:0008474">
    <property type="term" value="F:palmitoyl-(protein) hydrolase activity"/>
    <property type="evidence" value="ECO:0007669"/>
    <property type="project" value="UniProtKB-EC"/>
</dbReference>
<evidence type="ECO:0000313" key="10">
    <source>
        <dbReference type="Proteomes" id="UP000240830"/>
    </source>
</evidence>
<sequence>MIGFIFAVLGLAAAKYVPAARVMGKNHANESKYAGRMMGVKGEIESIYPGIFVHSIQIGASENKDRIASFYDDLNRQVDEICEQLESIEELKDGFDAVGFSQGGQILRAYVQRCNSPPVRNLITVGAQHQGVMDLPGCGSAVPVPDAQLAKVLQLSESISDGQECSWWQRMFKKSVYSDIVQNRIVQAQFFKDPARIEEYLTKSLFLADINNERPVKIEDYAEKLGSLENFVMFKFSDDHQWFGYFDGTEHFELREQPIYTDDWIGLRKLDEQGSLHFLVIEGEHVHLGPFLTFVVWHALGSNCCEGLYHQCVGLTACSTKEFTDMLKKQLPQLEIFSISTGSSPADDSYKSYFDSAERQNEPSLKNGFNAIGLSQGGLLLRALIEKCPQVKVHRLITFGSPLQGVAAYPGCGPASTWAKWSPTRIIRSMMNTAKEKLIPCSVISGLIGRSVYSARAQGNVMPAQYFKDPTRMDEYLKTNKFLTDINNELPNFGYFEGKTVLPMRETRIYKEDWIGLKSLDQRKAIVQIRLPGEHVESLRFY</sequence>
<name>A0A2H9TFS6_9FUNG</name>
<dbReference type="SUPFAM" id="SSF53474">
    <property type="entry name" value="alpha/beta-Hydrolases"/>
    <property type="match status" value="2"/>
</dbReference>
<dbReference type="STRING" id="1246581.A0A2H9TFS6"/>
<keyword evidence="10" id="KW-1185">Reference proteome</keyword>
<dbReference type="InterPro" id="IPR002472">
    <property type="entry name" value="Palm_thioest"/>
</dbReference>
<feature type="signal peptide" evidence="8">
    <location>
        <begin position="1"/>
        <end position="19"/>
    </location>
</feature>
<evidence type="ECO:0000256" key="8">
    <source>
        <dbReference type="SAM" id="SignalP"/>
    </source>
</evidence>
<keyword evidence="5" id="KW-1015">Disulfide bond</keyword>
<evidence type="ECO:0000256" key="7">
    <source>
        <dbReference type="ARBA" id="ARBA00031934"/>
    </source>
</evidence>
<dbReference type="Proteomes" id="UP000240830">
    <property type="component" value="Unassembled WGS sequence"/>
</dbReference>
<keyword evidence="6" id="KW-0325">Glycoprotein</keyword>
<gene>
    <name evidence="9" type="ORF">PSACC_03610</name>
</gene>
<keyword evidence="4" id="KW-0378">Hydrolase</keyword>
<feature type="chain" id="PRO_5014184720" description="Palmitoyl-protein thioesterase 1" evidence="8">
    <location>
        <begin position="20"/>
        <end position="542"/>
    </location>
</feature>
<protein>
    <recommendedName>
        <fullName evidence="2">Palmitoyl-protein thioesterase 1</fullName>
        <ecNumber evidence="1">3.1.2.22</ecNumber>
    </recommendedName>
    <alternativeName>
        <fullName evidence="7">Palmitoyl-protein hydrolase 1</fullName>
    </alternativeName>
</protein>
<evidence type="ECO:0000256" key="1">
    <source>
        <dbReference type="ARBA" id="ARBA00012423"/>
    </source>
</evidence>
<dbReference type="EMBL" id="MTSL01000213">
    <property type="protein sequence ID" value="PJF16623.1"/>
    <property type="molecule type" value="Genomic_DNA"/>
</dbReference>
<evidence type="ECO:0000313" key="9">
    <source>
        <dbReference type="EMBL" id="PJF16623.1"/>
    </source>
</evidence>
<comment type="caution">
    <text evidence="9">The sequence shown here is derived from an EMBL/GenBank/DDBJ whole genome shotgun (WGS) entry which is preliminary data.</text>
</comment>
<evidence type="ECO:0000256" key="2">
    <source>
        <dbReference type="ARBA" id="ARBA00014212"/>
    </source>
</evidence>
<organism evidence="9 10">
    <name type="scientific">Paramicrosporidium saccamoebae</name>
    <dbReference type="NCBI Taxonomy" id="1246581"/>
    <lineage>
        <taxon>Eukaryota</taxon>
        <taxon>Fungi</taxon>
        <taxon>Fungi incertae sedis</taxon>
        <taxon>Cryptomycota</taxon>
        <taxon>Cryptomycota incertae sedis</taxon>
        <taxon>Paramicrosporidium</taxon>
    </lineage>
</organism>